<sequence length="55" mass="6476">MVFKVVVAHDPALYIQYNPPWGIGDNLSTELQMFGNHQKLAWRIIIFRTYSIPER</sequence>
<dbReference type="Gramene" id="Kaladp0048s0061.1.v1.1">
    <property type="protein sequence ID" value="Kaladp0048s0061.1.v1.1.CDS.1"/>
    <property type="gene ID" value="Kaladp0048s0061.v1.1"/>
</dbReference>
<proteinExistence type="predicted"/>
<evidence type="ECO:0000313" key="2">
    <source>
        <dbReference type="Proteomes" id="UP000594263"/>
    </source>
</evidence>
<dbReference type="AlphaFoldDB" id="A0A7N0TWV3"/>
<evidence type="ECO:0000313" key="1">
    <source>
        <dbReference type="EnsemblPlants" id="Kaladp0048s0061.1.v1.1.CDS.1"/>
    </source>
</evidence>
<reference evidence="1" key="1">
    <citation type="submission" date="2021-01" db="UniProtKB">
        <authorList>
            <consortium name="EnsemblPlants"/>
        </authorList>
    </citation>
    <scope>IDENTIFICATION</scope>
</reference>
<protein>
    <submittedName>
        <fullName evidence="1">Uncharacterized protein</fullName>
    </submittedName>
</protein>
<keyword evidence="2" id="KW-1185">Reference proteome</keyword>
<name>A0A7N0TWV3_KALFE</name>
<dbReference type="EnsemblPlants" id="Kaladp0048s0061.1.v1.1">
    <property type="protein sequence ID" value="Kaladp0048s0061.1.v1.1.CDS.1"/>
    <property type="gene ID" value="Kaladp0048s0061.v1.1"/>
</dbReference>
<accession>A0A7N0TWV3</accession>
<dbReference type="Proteomes" id="UP000594263">
    <property type="component" value="Unplaced"/>
</dbReference>
<organism evidence="1 2">
    <name type="scientific">Kalanchoe fedtschenkoi</name>
    <name type="common">Lavender scallops</name>
    <name type="synonym">South American air plant</name>
    <dbReference type="NCBI Taxonomy" id="63787"/>
    <lineage>
        <taxon>Eukaryota</taxon>
        <taxon>Viridiplantae</taxon>
        <taxon>Streptophyta</taxon>
        <taxon>Embryophyta</taxon>
        <taxon>Tracheophyta</taxon>
        <taxon>Spermatophyta</taxon>
        <taxon>Magnoliopsida</taxon>
        <taxon>eudicotyledons</taxon>
        <taxon>Gunneridae</taxon>
        <taxon>Pentapetalae</taxon>
        <taxon>Saxifragales</taxon>
        <taxon>Crassulaceae</taxon>
        <taxon>Kalanchoe</taxon>
    </lineage>
</organism>